<dbReference type="STRING" id="1280837.A0A316VGH7"/>
<evidence type="ECO:0000259" key="10">
    <source>
        <dbReference type="PROSITE" id="PS50089"/>
    </source>
</evidence>
<comment type="catalytic activity">
    <reaction evidence="1">
        <text>S-ubiquitinyl-[E2 ubiquitin-conjugating enzyme]-L-cysteine + [acceptor protein]-L-lysine = [E2 ubiquitin-conjugating enzyme]-L-cysteine + N(6)-ubiquitinyl-[acceptor protein]-L-lysine.</text>
        <dbReference type="EC" id="2.3.2.27"/>
    </reaction>
</comment>
<sequence length="522" mass="55450">MSSSQQHGEAGGGGAPPMYFCHMCSIEIRPLMTPQPTCPRCNGGFVEEVDSSQDVREEEGITATANEQYWSNGPAGIHDQGPGLDIGSFMTTILRNLAAGGQDARGTTSSDTPNRSSSPQEPETDPLTGGTYTQNDQAGSSSSTNNGSRFRTGTTRLGPLNVTWGMGSHTMQGGSGIGGSGFSTFGTRRNPPDDHLEPVHDDGMGGAGGAADGRFFNHDNNNDNHGGRMPGSVPSSDEPDLPPELQSLREVFSNLFGGINDGPAGMLVDLFGNAFRGRSGDYVWGQQGLDDVISQLMEQTRGSTAPPPASDEAIAKLEKFSRREIEKVRQARNRECSTCMDSFEDEESAPAHDASKDSNLPTGIAPSSEMDVDDPPESAPGEGQQDELVMMPCKHLFHEDCLIPWLKNSGTCPVCRVSLEPKKATEDPSQTSTGSSAGPSSTTMFVPGTSGSAQLNTHPNRPISSTGIIQEREDTDVEDDDDIDDESPNQRRERMRRAAEARAHGGSSGAVPGSFPEPDDLD</sequence>
<dbReference type="OrthoDB" id="8062037at2759"/>
<keyword evidence="7" id="KW-0862">Zinc</keyword>
<name>A0A316VGH7_9BASI</name>
<organism evidence="11 12">
    <name type="scientific">Meira miltonrushii</name>
    <dbReference type="NCBI Taxonomy" id="1280837"/>
    <lineage>
        <taxon>Eukaryota</taxon>
        <taxon>Fungi</taxon>
        <taxon>Dikarya</taxon>
        <taxon>Basidiomycota</taxon>
        <taxon>Ustilaginomycotina</taxon>
        <taxon>Exobasidiomycetes</taxon>
        <taxon>Exobasidiales</taxon>
        <taxon>Brachybasidiaceae</taxon>
        <taxon>Meira</taxon>
    </lineage>
</organism>
<evidence type="ECO:0000256" key="3">
    <source>
        <dbReference type="ARBA" id="ARBA00022679"/>
    </source>
</evidence>
<feature type="compositionally biased region" description="Polar residues" evidence="9">
    <location>
        <begin position="130"/>
        <end position="155"/>
    </location>
</feature>
<dbReference type="Gene3D" id="3.30.40.10">
    <property type="entry name" value="Zinc/RING finger domain, C3HC4 (zinc finger)"/>
    <property type="match status" value="1"/>
</dbReference>
<dbReference type="InterPro" id="IPR013083">
    <property type="entry name" value="Znf_RING/FYVE/PHD"/>
</dbReference>
<dbReference type="GO" id="GO:0061630">
    <property type="term" value="F:ubiquitin protein ligase activity"/>
    <property type="evidence" value="ECO:0007669"/>
    <property type="project" value="UniProtKB-EC"/>
</dbReference>
<feature type="region of interest" description="Disordered" evidence="9">
    <location>
        <begin position="221"/>
        <end position="241"/>
    </location>
</feature>
<feature type="region of interest" description="Disordered" evidence="9">
    <location>
        <begin position="100"/>
        <end position="197"/>
    </location>
</feature>
<dbReference type="Pfam" id="PF14369">
    <property type="entry name" value="Zn_ribbon_19"/>
    <property type="match status" value="1"/>
</dbReference>
<evidence type="ECO:0000256" key="8">
    <source>
        <dbReference type="PROSITE-ProRule" id="PRU00175"/>
    </source>
</evidence>
<feature type="region of interest" description="Disordered" evidence="9">
    <location>
        <begin position="341"/>
        <end position="384"/>
    </location>
</feature>
<keyword evidence="4" id="KW-0479">Metal-binding</keyword>
<keyword evidence="12" id="KW-1185">Reference proteome</keyword>
<dbReference type="SUPFAM" id="SSF57850">
    <property type="entry name" value="RING/U-box"/>
    <property type="match status" value="1"/>
</dbReference>
<evidence type="ECO:0000256" key="9">
    <source>
        <dbReference type="SAM" id="MobiDB-lite"/>
    </source>
</evidence>
<evidence type="ECO:0000256" key="2">
    <source>
        <dbReference type="ARBA" id="ARBA00012483"/>
    </source>
</evidence>
<feature type="compositionally biased region" description="Polar residues" evidence="9">
    <location>
        <begin position="105"/>
        <end position="121"/>
    </location>
</feature>
<keyword evidence="3" id="KW-0808">Transferase</keyword>
<dbReference type="PROSITE" id="PS50089">
    <property type="entry name" value="ZF_RING_2"/>
    <property type="match status" value="1"/>
</dbReference>
<feature type="compositionally biased region" description="Polar residues" evidence="9">
    <location>
        <begin position="449"/>
        <end position="468"/>
    </location>
</feature>
<dbReference type="PANTHER" id="PTHR15710:SF74">
    <property type="entry name" value="RING-TYPE E3 UBIQUITIN TRANSFERASE-RELATED"/>
    <property type="match status" value="1"/>
</dbReference>
<evidence type="ECO:0000313" key="12">
    <source>
        <dbReference type="Proteomes" id="UP000245771"/>
    </source>
</evidence>
<dbReference type="InterPro" id="IPR039525">
    <property type="entry name" value="RNF126-like_zinc-ribbon"/>
</dbReference>
<dbReference type="InterPro" id="IPR001841">
    <property type="entry name" value="Znf_RING"/>
</dbReference>
<feature type="region of interest" description="Disordered" evidence="9">
    <location>
        <begin position="422"/>
        <end position="522"/>
    </location>
</feature>
<dbReference type="PANTHER" id="PTHR15710">
    <property type="entry name" value="E3 UBIQUITIN-PROTEIN LIGASE PRAJA"/>
    <property type="match status" value="1"/>
</dbReference>
<gene>
    <name evidence="11" type="ORF">FA14DRAFT_159080</name>
</gene>
<evidence type="ECO:0000256" key="6">
    <source>
        <dbReference type="ARBA" id="ARBA00022786"/>
    </source>
</evidence>
<dbReference type="InParanoid" id="A0A316VGH7"/>
<feature type="compositionally biased region" description="Basic and acidic residues" evidence="9">
    <location>
        <begin position="488"/>
        <end position="503"/>
    </location>
</feature>
<dbReference type="Proteomes" id="UP000245771">
    <property type="component" value="Unassembled WGS sequence"/>
</dbReference>
<keyword evidence="6" id="KW-0833">Ubl conjugation pathway</keyword>
<evidence type="ECO:0000256" key="4">
    <source>
        <dbReference type="ARBA" id="ARBA00022723"/>
    </source>
</evidence>
<dbReference type="GO" id="GO:0008270">
    <property type="term" value="F:zinc ion binding"/>
    <property type="evidence" value="ECO:0007669"/>
    <property type="project" value="UniProtKB-KW"/>
</dbReference>
<dbReference type="AlphaFoldDB" id="A0A316VGH7"/>
<dbReference type="RefSeq" id="XP_025356938.1">
    <property type="nucleotide sequence ID" value="XM_025498043.1"/>
</dbReference>
<dbReference type="EMBL" id="KZ819602">
    <property type="protein sequence ID" value="PWN36636.1"/>
    <property type="molecule type" value="Genomic_DNA"/>
</dbReference>
<dbReference type="SMART" id="SM00184">
    <property type="entry name" value="RING"/>
    <property type="match status" value="1"/>
</dbReference>
<reference evidence="11 12" key="1">
    <citation type="journal article" date="2018" name="Mol. Biol. Evol.">
        <title>Broad Genomic Sampling Reveals a Smut Pathogenic Ancestry of the Fungal Clade Ustilaginomycotina.</title>
        <authorList>
            <person name="Kijpornyongpan T."/>
            <person name="Mondo S.J."/>
            <person name="Barry K."/>
            <person name="Sandor L."/>
            <person name="Lee J."/>
            <person name="Lipzen A."/>
            <person name="Pangilinan J."/>
            <person name="LaButti K."/>
            <person name="Hainaut M."/>
            <person name="Henrissat B."/>
            <person name="Grigoriev I.V."/>
            <person name="Spatafora J.W."/>
            <person name="Aime M.C."/>
        </authorList>
    </citation>
    <scope>NUCLEOTIDE SEQUENCE [LARGE SCALE GENOMIC DNA]</scope>
    <source>
        <strain evidence="11 12">MCA 3882</strain>
    </source>
</reference>
<accession>A0A316VGH7</accession>
<evidence type="ECO:0000256" key="5">
    <source>
        <dbReference type="ARBA" id="ARBA00022771"/>
    </source>
</evidence>
<proteinExistence type="predicted"/>
<dbReference type="GeneID" id="37019824"/>
<keyword evidence="5 8" id="KW-0863">Zinc-finger</keyword>
<dbReference type="CDD" id="cd16454">
    <property type="entry name" value="RING-H2_PA-TM-RING"/>
    <property type="match status" value="1"/>
</dbReference>
<feature type="compositionally biased region" description="Acidic residues" evidence="9">
    <location>
        <begin position="473"/>
        <end position="487"/>
    </location>
</feature>
<evidence type="ECO:0000256" key="7">
    <source>
        <dbReference type="ARBA" id="ARBA00022833"/>
    </source>
</evidence>
<dbReference type="Pfam" id="PF13639">
    <property type="entry name" value="zf-RING_2"/>
    <property type="match status" value="1"/>
</dbReference>
<evidence type="ECO:0000256" key="1">
    <source>
        <dbReference type="ARBA" id="ARBA00000900"/>
    </source>
</evidence>
<feature type="compositionally biased region" description="Low complexity" evidence="9">
    <location>
        <begin position="428"/>
        <end position="443"/>
    </location>
</feature>
<feature type="domain" description="RING-type" evidence="10">
    <location>
        <begin position="336"/>
        <end position="416"/>
    </location>
</feature>
<dbReference type="EC" id="2.3.2.27" evidence="2"/>
<protein>
    <recommendedName>
        <fullName evidence="2">RING-type E3 ubiquitin transferase</fullName>
        <ecNumber evidence="2">2.3.2.27</ecNumber>
    </recommendedName>
</protein>
<evidence type="ECO:0000313" key="11">
    <source>
        <dbReference type="EMBL" id="PWN36636.1"/>
    </source>
</evidence>